<protein>
    <submittedName>
        <fullName evidence="2">Uncharacterized protein</fullName>
    </submittedName>
</protein>
<keyword evidence="3" id="KW-1185">Reference proteome</keyword>
<reference evidence="2 3" key="1">
    <citation type="submission" date="2021-06" db="EMBL/GenBank/DDBJ databases">
        <authorList>
            <person name="Palmer J.M."/>
        </authorList>
    </citation>
    <scope>NUCLEOTIDE SEQUENCE [LARGE SCALE GENOMIC DNA]</scope>
    <source>
        <strain evidence="2 3">GA_2019</strain>
        <tissue evidence="2">Muscle</tissue>
    </source>
</reference>
<evidence type="ECO:0000256" key="1">
    <source>
        <dbReference type="SAM" id="MobiDB-lite"/>
    </source>
</evidence>
<name>A0ABV0PFX8_9TELE</name>
<feature type="compositionally biased region" description="Basic and acidic residues" evidence="1">
    <location>
        <begin position="72"/>
        <end position="90"/>
    </location>
</feature>
<sequence length="90" mass="9982">MKESQRSGFPSWNITLDVGDVTVAAVHLHPLLHGPSHNFLRQPLSVFQEHRVHLGGPVGLQQAELRSRQTGKVRESGPERITAEAQRRSG</sequence>
<evidence type="ECO:0000313" key="3">
    <source>
        <dbReference type="Proteomes" id="UP001476798"/>
    </source>
</evidence>
<gene>
    <name evidence="2" type="ORF">GOODEAATRI_021677</name>
</gene>
<accession>A0ABV0PFX8</accession>
<proteinExistence type="predicted"/>
<comment type="caution">
    <text evidence="2">The sequence shown here is derived from an EMBL/GenBank/DDBJ whole genome shotgun (WGS) entry which is preliminary data.</text>
</comment>
<dbReference type="EMBL" id="JAHRIO010072102">
    <property type="protein sequence ID" value="MEQ2182370.1"/>
    <property type="molecule type" value="Genomic_DNA"/>
</dbReference>
<evidence type="ECO:0000313" key="2">
    <source>
        <dbReference type="EMBL" id="MEQ2182370.1"/>
    </source>
</evidence>
<organism evidence="2 3">
    <name type="scientific">Goodea atripinnis</name>
    <dbReference type="NCBI Taxonomy" id="208336"/>
    <lineage>
        <taxon>Eukaryota</taxon>
        <taxon>Metazoa</taxon>
        <taxon>Chordata</taxon>
        <taxon>Craniata</taxon>
        <taxon>Vertebrata</taxon>
        <taxon>Euteleostomi</taxon>
        <taxon>Actinopterygii</taxon>
        <taxon>Neopterygii</taxon>
        <taxon>Teleostei</taxon>
        <taxon>Neoteleostei</taxon>
        <taxon>Acanthomorphata</taxon>
        <taxon>Ovalentaria</taxon>
        <taxon>Atherinomorphae</taxon>
        <taxon>Cyprinodontiformes</taxon>
        <taxon>Goodeidae</taxon>
        <taxon>Goodea</taxon>
    </lineage>
</organism>
<dbReference type="Proteomes" id="UP001476798">
    <property type="component" value="Unassembled WGS sequence"/>
</dbReference>
<feature type="region of interest" description="Disordered" evidence="1">
    <location>
        <begin position="60"/>
        <end position="90"/>
    </location>
</feature>